<keyword evidence="2" id="KW-1185">Reference proteome</keyword>
<reference evidence="2" key="1">
    <citation type="journal article" date="2019" name="Int. J. Syst. Evol. Microbiol.">
        <title>The Global Catalogue of Microorganisms (GCM) 10K type strain sequencing project: providing services to taxonomists for standard genome sequencing and annotation.</title>
        <authorList>
            <consortium name="The Broad Institute Genomics Platform"/>
            <consortium name="The Broad Institute Genome Sequencing Center for Infectious Disease"/>
            <person name="Wu L."/>
            <person name="Ma J."/>
        </authorList>
    </citation>
    <scope>NUCLEOTIDE SEQUENCE [LARGE SCALE GENOMIC DNA]</scope>
    <source>
        <strain evidence="2">JCM 18204</strain>
    </source>
</reference>
<evidence type="ECO:0000313" key="2">
    <source>
        <dbReference type="Proteomes" id="UP001499959"/>
    </source>
</evidence>
<protein>
    <recommendedName>
        <fullName evidence="3">DUF4242 domain-containing protein</fullName>
    </recommendedName>
</protein>
<evidence type="ECO:0008006" key="3">
    <source>
        <dbReference type="Google" id="ProtNLM"/>
    </source>
</evidence>
<gene>
    <name evidence="1" type="ORF">GCM10023307_31220</name>
</gene>
<dbReference type="RefSeq" id="WP_345304280.1">
    <property type="nucleotide sequence ID" value="NZ_BAABJE010000017.1"/>
</dbReference>
<dbReference type="Proteomes" id="UP001499959">
    <property type="component" value="Unassembled WGS sequence"/>
</dbReference>
<accession>A0ABP9C2X6</accession>
<organism evidence="1 2">
    <name type="scientific">Lysobacter hankyongensis</name>
    <dbReference type="NCBI Taxonomy" id="1176535"/>
    <lineage>
        <taxon>Bacteria</taxon>
        <taxon>Pseudomonadati</taxon>
        <taxon>Pseudomonadota</taxon>
        <taxon>Gammaproteobacteria</taxon>
        <taxon>Lysobacterales</taxon>
        <taxon>Lysobacteraceae</taxon>
        <taxon>Lysobacter</taxon>
    </lineage>
</organism>
<proteinExistence type="predicted"/>
<dbReference type="EMBL" id="BAABJE010000017">
    <property type="protein sequence ID" value="GAA4802284.1"/>
    <property type="molecule type" value="Genomic_DNA"/>
</dbReference>
<sequence length="105" mass="12015">MIQLDKAPPYYPSGHRDCLAFKLSHGDMVRRFGEAHRRMDAEDGEPGPCEYWGYRVDDHDVLIVFHFAIPDGPEAIVESAMTDIDRLIDVLDVREIVSWRPDAAM</sequence>
<evidence type="ECO:0000313" key="1">
    <source>
        <dbReference type="EMBL" id="GAA4802284.1"/>
    </source>
</evidence>
<comment type="caution">
    <text evidence="1">The sequence shown here is derived from an EMBL/GenBank/DDBJ whole genome shotgun (WGS) entry which is preliminary data.</text>
</comment>
<name>A0ABP9C2X6_9GAMM</name>